<evidence type="ECO:0000256" key="1">
    <source>
        <dbReference type="SAM" id="MobiDB-lite"/>
    </source>
</evidence>
<feature type="compositionally biased region" description="Basic and acidic residues" evidence="1">
    <location>
        <begin position="229"/>
        <end position="239"/>
    </location>
</feature>
<feature type="compositionally biased region" description="Basic and acidic residues" evidence="1">
    <location>
        <begin position="1"/>
        <end position="30"/>
    </location>
</feature>
<feature type="compositionally biased region" description="Basic residues" evidence="1">
    <location>
        <begin position="33"/>
        <end position="45"/>
    </location>
</feature>
<evidence type="ECO:0000313" key="2">
    <source>
        <dbReference type="EMBL" id="CAA9532637.1"/>
    </source>
</evidence>
<feature type="region of interest" description="Disordered" evidence="1">
    <location>
        <begin position="1"/>
        <end position="248"/>
    </location>
</feature>
<reference evidence="2" key="1">
    <citation type="submission" date="2020-02" db="EMBL/GenBank/DDBJ databases">
        <authorList>
            <person name="Meier V. D."/>
        </authorList>
    </citation>
    <scope>NUCLEOTIDE SEQUENCE</scope>
    <source>
        <strain evidence="2">AVDCRST_MAG91</strain>
    </source>
</reference>
<dbReference type="GO" id="GO:0008765">
    <property type="term" value="F:UDP-N-acetylmuramoylalanyl-D-glutamate-2,6-diaminopimelate ligase activity"/>
    <property type="evidence" value="ECO:0007669"/>
    <property type="project" value="UniProtKB-EC"/>
</dbReference>
<dbReference type="AlphaFoldDB" id="A0A6J4TX21"/>
<proteinExistence type="predicted"/>
<feature type="region of interest" description="Disordered" evidence="1">
    <location>
        <begin position="265"/>
        <end position="289"/>
    </location>
</feature>
<feature type="compositionally biased region" description="Basic and acidic residues" evidence="1">
    <location>
        <begin position="125"/>
        <end position="149"/>
    </location>
</feature>
<feature type="compositionally biased region" description="Low complexity" evidence="1">
    <location>
        <begin position="111"/>
        <end position="123"/>
    </location>
</feature>
<feature type="compositionally biased region" description="Basic and acidic residues" evidence="1">
    <location>
        <begin position="94"/>
        <end position="106"/>
    </location>
</feature>
<dbReference type="EMBL" id="CADCVX010000540">
    <property type="protein sequence ID" value="CAA9532637.1"/>
    <property type="molecule type" value="Genomic_DNA"/>
</dbReference>
<dbReference type="EC" id="6.3.2.13" evidence="2"/>
<gene>
    <name evidence="2" type="ORF">AVDCRST_MAG91-3110</name>
</gene>
<protein>
    <submittedName>
        <fullName evidence="2">UDP-N-acetylmuramoylalanyl-D-glutamate--2,6-diami nopimelate ligase</fullName>
        <ecNumber evidence="2">6.3.2.13</ecNumber>
    </submittedName>
</protein>
<feature type="non-terminal residue" evidence="2">
    <location>
        <position position="1"/>
    </location>
</feature>
<feature type="compositionally biased region" description="Gly residues" evidence="1">
    <location>
        <begin position="47"/>
        <end position="56"/>
    </location>
</feature>
<accession>A0A6J4TX21</accession>
<feature type="non-terminal residue" evidence="2">
    <location>
        <position position="289"/>
    </location>
</feature>
<keyword evidence="2" id="KW-0436">Ligase</keyword>
<organism evidence="2">
    <name type="scientific">uncultured Sphingomonadaceae bacterium</name>
    <dbReference type="NCBI Taxonomy" id="169976"/>
    <lineage>
        <taxon>Bacteria</taxon>
        <taxon>Pseudomonadati</taxon>
        <taxon>Pseudomonadota</taxon>
        <taxon>Alphaproteobacteria</taxon>
        <taxon>Sphingomonadales</taxon>
        <taxon>Sphingomonadaceae</taxon>
        <taxon>environmental samples</taxon>
    </lineage>
</organism>
<feature type="compositionally biased region" description="Basic and acidic residues" evidence="1">
    <location>
        <begin position="196"/>
        <end position="210"/>
    </location>
</feature>
<name>A0A6J4TX21_9SPHN</name>
<sequence length="289" mass="29905">EIGGTDRRGRGRTGDGVRDRPPQGRARDGLRGLSRRAVQRGRLHPGRGAGGGGGGRCRPACEGRRRGADRRRRAAADLRAPRGQVLRAVSGSLRRGDGDQRQDEHGGALPAAVADGGASVGVGRDAGDHDGGRPDGDGADDTRCGDVPEQHGGPGAGRREPCGIRGIEPRAGSVPDGGRARAGGGVHQLQPRPSRLSRDDGRVFRREDAAVRGGRRGRRDGGRVGGRCEVGRCGEDRAGARAAGDDGWDAGGDAAARGAWAYGVGADAEGSAPPRDGEEDQRNWRRGYG</sequence>